<proteinExistence type="predicted"/>
<reference evidence="1" key="1">
    <citation type="submission" date="2022-10" db="EMBL/GenBank/DDBJ databases">
        <title>The WGS of Solirubrobacter sp. CPCC 204708.</title>
        <authorList>
            <person name="Jiang Z."/>
        </authorList>
    </citation>
    <scope>NUCLEOTIDE SEQUENCE</scope>
    <source>
        <strain evidence="1">CPCC 204708</strain>
    </source>
</reference>
<dbReference type="EMBL" id="JAPCID010000027">
    <property type="protein sequence ID" value="MDA0139554.1"/>
    <property type="molecule type" value="Genomic_DNA"/>
</dbReference>
<organism evidence="1 2">
    <name type="scientific">Solirubrobacter deserti</name>
    <dbReference type="NCBI Taxonomy" id="2282478"/>
    <lineage>
        <taxon>Bacteria</taxon>
        <taxon>Bacillati</taxon>
        <taxon>Actinomycetota</taxon>
        <taxon>Thermoleophilia</taxon>
        <taxon>Solirubrobacterales</taxon>
        <taxon>Solirubrobacteraceae</taxon>
        <taxon>Solirubrobacter</taxon>
    </lineage>
</organism>
<dbReference type="RefSeq" id="WP_270006527.1">
    <property type="nucleotide sequence ID" value="NZ_JAPCID010000027.1"/>
</dbReference>
<evidence type="ECO:0000313" key="1">
    <source>
        <dbReference type="EMBL" id="MDA0139554.1"/>
    </source>
</evidence>
<keyword evidence="2" id="KW-1185">Reference proteome</keyword>
<evidence type="ECO:0008006" key="3">
    <source>
        <dbReference type="Google" id="ProtNLM"/>
    </source>
</evidence>
<name>A0ABT4RM03_9ACTN</name>
<evidence type="ECO:0000313" key="2">
    <source>
        <dbReference type="Proteomes" id="UP001147700"/>
    </source>
</evidence>
<protein>
    <recommendedName>
        <fullName evidence="3">GRAM domain-containing protein</fullName>
    </recommendedName>
</protein>
<dbReference type="Proteomes" id="UP001147700">
    <property type="component" value="Unassembled WGS sequence"/>
</dbReference>
<sequence length="130" mass="13796">MRKVDAADPPDRPCALRTDRPDRFRAVSATLLSRFPSEPPRVAGPALLSCSTTVFYRGQRRLRAAVLVDPADPAKPAPLLPGMAAEPARGAVVSTGELVSARRAGPGWIAVFGGNAAQREALLRSLRTTP</sequence>
<gene>
    <name evidence="1" type="ORF">OJ962_18790</name>
</gene>
<comment type="caution">
    <text evidence="1">The sequence shown here is derived from an EMBL/GenBank/DDBJ whole genome shotgun (WGS) entry which is preliminary data.</text>
</comment>
<accession>A0ABT4RM03</accession>